<evidence type="ECO:0000313" key="5">
    <source>
        <dbReference type="EMBL" id="ODQ57857.1"/>
    </source>
</evidence>
<proteinExistence type="inferred from homology"/>
<dbReference type="SUPFAM" id="SSF52799">
    <property type="entry name" value="(Phosphotyrosine protein) phosphatases II"/>
    <property type="match status" value="1"/>
</dbReference>
<dbReference type="PANTHER" id="PTHR31126">
    <property type="entry name" value="TYROSINE-PROTEIN PHOSPHATASE"/>
    <property type="match status" value="1"/>
</dbReference>
<evidence type="ECO:0000256" key="1">
    <source>
        <dbReference type="ARBA" id="ARBA00004496"/>
    </source>
</evidence>
<accession>A0A1E3NZ40</accession>
<dbReference type="GeneID" id="30202234"/>
<protein>
    <recommendedName>
        <fullName evidence="7">Protein OCA4</fullName>
    </recommendedName>
</protein>
<sequence length="287" mass="33685">MLLPPDNFGLVEEGIYRCSKLDAINFAFLETLQLKSIILLDNESPMMKNFQNFMTLNNIEAIKFENQSINTEINENNPDWMVFSKEIITKIFEVLLNKKNCNLLIIDKTNVIIGLLRKICKWNYSSLISEYRLYSGKNSNYFAETFLELATLKLKSNFSFGPASMIRSRSSRNSSLDYTYGSLNERRLSEDLELDDDENEETLLSASPQVPKNLLRMAELRKKRKKSDAKQSLESSFLSFTDYNFYLPLQIFKNIEVIEVVLPIENDLPDWFKLQRDIWEDEYHHKY</sequence>
<dbReference type="InterPro" id="IPR004861">
    <property type="entry name" value="Siw14-like"/>
</dbReference>
<dbReference type="OrthoDB" id="6375174at2759"/>
<evidence type="ECO:0000256" key="4">
    <source>
        <dbReference type="ARBA" id="ARBA00022801"/>
    </source>
</evidence>
<evidence type="ECO:0008006" key="7">
    <source>
        <dbReference type="Google" id="ProtNLM"/>
    </source>
</evidence>
<reference evidence="5 6" key="1">
    <citation type="journal article" date="2016" name="Proc. Natl. Acad. Sci. U.S.A.">
        <title>Comparative genomics of biotechnologically important yeasts.</title>
        <authorList>
            <person name="Riley R."/>
            <person name="Haridas S."/>
            <person name="Wolfe K.H."/>
            <person name="Lopes M.R."/>
            <person name="Hittinger C.T."/>
            <person name="Goeker M."/>
            <person name="Salamov A.A."/>
            <person name="Wisecaver J.H."/>
            <person name="Long T.M."/>
            <person name="Calvey C.H."/>
            <person name="Aerts A.L."/>
            <person name="Barry K.W."/>
            <person name="Choi C."/>
            <person name="Clum A."/>
            <person name="Coughlan A.Y."/>
            <person name="Deshpande S."/>
            <person name="Douglass A.P."/>
            <person name="Hanson S.J."/>
            <person name="Klenk H.-P."/>
            <person name="LaButti K.M."/>
            <person name="Lapidus A."/>
            <person name="Lindquist E.A."/>
            <person name="Lipzen A.M."/>
            <person name="Meier-Kolthoff J.P."/>
            <person name="Ohm R.A."/>
            <person name="Otillar R.P."/>
            <person name="Pangilinan J.L."/>
            <person name="Peng Y."/>
            <person name="Rokas A."/>
            <person name="Rosa C.A."/>
            <person name="Scheuner C."/>
            <person name="Sibirny A.A."/>
            <person name="Slot J.C."/>
            <person name="Stielow J.B."/>
            <person name="Sun H."/>
            <person name="Kurtzman C.P."/>
            <person name="Blackwell M."/>
            <person name="Grigoriev I.V."/>
            <person name="Jeffries T.W."/>
        </authorList>
    </citation>
    <scope>NUCLEOTIDE SEQUENCE [LARGE SCALE GENOMIC DNA]</scope>
    <source>
        <strain evidence="6">ATCC 58044 / CBS 1984 / NCYC 433 / NRRL Y-366-8</strain>
    </source>
</reference>
<gene>
    <name evidence="5" type="ORF">WICANDRAFT_80025</name>
</gene>
<dbReference type="RefSeq" id="XP_019037064.1">
    <property type="nucleotide sequence ID" value="XM_019184988.1"/>
</dbReference>
<comment type="subcellular location">
    <subcellularLocation>
        <location evidence="1">Cytoplasm</location>
    </subcellularLocation>
</comment>
<dbReference type="STRING" id="683960.A0A1E3NZ40"/>
<dbReference type="GO" id="GO:0005737">
    <property type="term" value="C:cytoplasm"/>
    <property type="evidence" value="ECO:0007669"/>
    <property type="project" value="UniProtKB-SubCell"/>
</dbReference>
<dbReference type="AlphaFoldDB" id="A0A1E3NZ40"/>
<dbReference type="PANTHER" id="PTHR31126:SF70">
    <property type="entry name" value="PROTEIN OCA4"/>
    <property type="match status" value="1"/>
</dbReference>
<dbReference type="Gene3D" id="3.90.190.10">
    <property type="entry name" value="Protein tyrosine phosphatase superfamily"/>
    <property type="match status" value="1"/>
</dbReference>
<keyword evidence="6" id="KW-1185">Reference proteome</keyword>
<dbReference type="InterPro" id="IPR020428">
    <property type="entry name" value="PFA-DSPs"/>
</dbReference>
<dbReference type="Proteomes" id="UP000094112">
    <property type="component" value="Unassembled WGS sequence"/>
</dbReference>
<dbReference type="PRINTS" id="PR01911">
    <property type="entry name" value="PFDSPHPHTASE"/>
</dbReference>
<dbReference type="Pfam" id="PF03162">
    <property type="entry name" value="Y_phosphatase2"/>
    <property type="match status" value="1"/>
</dbReference>
<evidence type="ECO:0000256" key="3">
    <source>
        <dbReference type="ARBA" id="ARBA00022490"/>
    </source>
</evidence>
<organism evidence="5 6">
    <name type="scientific">Wickerhamomyces anomalus (strain ATCC 58044 / CBS 1984 / NCYC 433 / NRRL Y-366-8)</name>
    <name type="common">Yeast</name>
    <name type="synonym">Hansenula anomala</name>
    <dbReference type="NCBI Taxonomy" id="683960"/>
    <lineage>
        <taxon>Eukaryota</taxon>
        <taxon>Fungi</taxon>
        <taxon>Dikarya</taxon>
        <taxon>Ascomycota</taxon>
        <taxon>Saccharomycotina</taxon>
        <taxon>Saccharomycetes</taxon>
        <taxon>Phaffomycetales</taxon>
        <taxon>Wickerhamomycetaceae</taxon>
        <taxon>Wickerhamomyces</taxon>
    </lineage>
</organism>
<evidence type="ECO:0000256" key="2">
    <source>
        <dbReference type="ARBA" id="ARBA00009580"/>
    </source>
</evidence>
<keyword evidence="4" id="KW-0378">Hydrolase</keyword>
<dbReference type="GO" id="GO:0016791">
    <property type="term" value="F:phosphatase activity"/>
    <property type="evidence" value="ECO:0007669"/>
    <property type="project" value="InterPro"/>
</dbReference>
<comment type="similarity">
    <text evidence="2">Belongs to the protein-tyrosine phosphatase family.</text>
</comment>
<evidence type="ECO:0000313" key="6">
    <source>
        <dbReference type="Proteomes" id="UP000094112"/>
    </source>
</evidence>
<keyword evidence="3" id="KW-0963">Cytoplasm</keyword>
<dbReference type="FunFam" id="3.90.190.10:FF:000035">
    <property type="entry name" value="Tyrosine phosphatase, putative"/>
    <property type="match status" value="1"/>
</dbReference>
<dbReference type="InterPro" id="IPR029021">
    <property type="entry name" value="Prot-tyrosine_phosphatase-like"/>
</dbReference>
<dbReference type="EMBL" id="KV454212">
    <property type="protein sequence ID" value="ODQ57857.1"/>
    <property type="molecule type" value="Genomic_DNA"/>
</dbReference>
<name>A0A1E3NZ40_WICAA</name>